<dbReference type="InterPro" id="IPR004721">
    <property type="entry name" value="DHOdimr"/>
</dbReference>
<dbReference type="UniPathway" id="UPA00070">
    <property type="reaction ID" value="UER00117"/>
</dbReference>
<evidence type="ECO:0000256" key="1">
    <source>
        <dbReference type="SAM" id="MobiDB-lite"/>
    </source>
</evidence>
<dbReference type="Gene3D" id="3.20.20.140">
    <property type="entry name" value="Metal-dependent hydrolases"/>
    <property type="match status" value="1"/>
</dbReference>
<accession>A0A803MX46</accession>
<dbReference type="PANTHER" id="PTHR43137:SF1">
    <property type="entry name" value="DIHYDROOROTASE"/>
    <property type="match status" value="1"/>
</dbReference>
<dbReference type="Proteomes" id="UP000596660">
    <property type="component" value="Unplaced"/>
</dbReference>
<dbReference type="GO" id="GO:0006207">
    <property type="term" value="P:'de novo' pyrimidine nucleobase biosynthetic process"/>
    <property type="evidence" value="ECO:0007669"/>
    <property type="project" value="TreeGrafter"/>
</dbReference>
<dbReference type="GO" id="GO:0044205">
    <property type="term" value="P:'de novo' UMP biosynthetic process"/>
    <property type="evidence" value="ECO:0007669"/>
    <property type="project" value="UniProtKB-UniPathway"/>
</dbReference>
<proteinExistence type="predicted"/>
<organism evidence="2 3">
    <name type="scientific">Chenopodium quinoa</name>
    <name type="common">Quinoa</name>
    <dbReference type="NCBI Taxonomy" id="63459"/>
    <lineage>
        <taxon>Eukaryota</taxon>
        <taxon>Viridiplantae</taxon>
        <taxon>Streptophyta</taxon>
        <taxon>Embryophyta</taxon>
        <taxon>Tracheophyta</taxon>
        <taxon>Spermatophyta</taxon>
        <taxon>Magnoliopsida</taxon>
        <taxon>eudicotyledons</taxon>
        <taxon>Gunneridae</taxon>
        <taxon>Pentapetalae</taxon>
        <taxon>Caryophyllales</taxon>
        <taxon>Chenopodiaceae</taxon>
        <taxon>Chenopodioideae</taxon>
        <taxon>Atripliceae</taxon>
        <taxon>Chenopodium</taxon>
    </lineage>
</organism>
<reference evidence="2" key="1">
    <citation type="journal article" date="2017" name="Nature">
        <title>The genome of Chenopodium quinoa.</title>
        <authorList>
            <person name="Jarvis D.E."/>
            <person name="Ho Y.S."/>
            <person name="Lightfoot D.J."/>
            <person name="Schmoeckel S.M."/>
            <person name="Li B."/>
            <person name="Borm T.J.A."/>
            <person name="Ohyanagi H."/>
            <person name="Mineta K."/>
            <person name="Michell C.T."/>
            <person name="Saber N."/>
            <person name="Kharbatia N.M."/>
            <person name="Rupper R.R."/>
            <person name="Sharp A.R."/>
            <person name="Dally N."/>
            <person name="Boughton B.A."/>
            <person name="Woo Y.H."/>
            <person name="Gao G."/>
            <person name="Schijlen E.G.W.M."/>
            <person name="Guo X."/>
            <person name="Momin A.A."/>
            <person name="Negrao S."/>
            <person name="Al-Babili S."/>
            <person name="Gehring C."/>
            <person name="Roessner U."/>
            <person name="Jung C."/>
            <person name="Murphy K."/>
            <person name="Arold S.T."/>
            <person name="Gojobori T."/>
            <person name="van der Linden C.G."/>
            <person name="van Loo E.N."/>
            <person name="Jellen E.N."/>
            <person name="Maughan P.J."/>
            <person name="Tester M."/>
        </authorList>
    </citation>
    <scope>NUCLEOTIDE SEQUENCE [LARGE SCALE GENOMIC DNA]</scope>
    <source>
        <strain evidence="2">cv. PI 614886</strain>
    </source>
</reference>
<dbReference type="InterPro" id="IPR032466">
    <property type="entry name" value="Metal_Hydrolase"/>
</dbReference>
<protein>
    <submittedName>
        <fullName evidence="2">Uncharacterized protein</fullName>
    </submittedName>
</protein>
<dbReference type="Gramene" id="AUR62036776-RA">
    <property type="protein sequence ID" value="AUR62036776-RA:cds"/>
    <property type="gene ID" value="AUR62036776"/>
</dbReference>
<evidence type="ECO:0000313" key="2">
    <source>
        <dbReference type="EnsemblPlants" id="AUR62036776-RA:cds"/>
    </source>
</evidence>
<dbReference type="PANTHER" id="PTHR43137">
    <property type="entry name" value="DIHYDROOROTASE"/>
    <property type="match status" value="1"/>
</dbReference>
<dbReference type="EnsemblPlants" id="AUR62036776-RA">
    <property type="protein sequence ID" value="AUR62036776-RA:cds"/>
    <property type="gene ID" value="AUR62036776"/>
</dbReference>
<sequence length="186" mass="21036">MVLPMVPPGRKANEEGSPYSGQDSGVVYAVKLDSADAITNSKDGVTDHFGKCLLVLQEMASVQNMPLLVHGRLQIPTRIYFIGKCYSMSQFHCDSEHLVLDWNSLFQGGLQPLHKTTIFNAQKGKALISAVTCGSKEYFLGTDSALHERWKKEFLVDVLESFMLLLLYHFMPKYLKFAFIIEEKWL</sequence>
<dbReference type="SUPFAM" id="SSF51556">
    <property type="entry name" value="Metallo-dependent hydrolases"/>
    <property type="match status" value="1"/>
</dbReference>
<dbReference type="GO" id="GO:0009507">
    <property type="term" value="C:chloroplast"/>
    <property type="evidence" value="ECO:0007669"/>
    <property type="project" value="TreeGrafter"/>
</dbReference>
<evidence type="ECO:0000313" key="3">
    <source>
        <dbReference type="Proteomes" id="UP000596660"/>
    </source>
</evidence>
<dbReference type="AlphaFoldDB" id="A0A803MX46"/>
<dbReference type="GO" id="GO:0004151">
    <property type="term" value="F:dihydroorotase activity"/>
    <property type="evidence" value="ECO:0007669"/>
    <property type="project" value="InterPro"/>
</dbReference>
<keyword evidence="3" id="KW-1185">Reference proteome</keyword>
<feature type="region of interest" description="Disordered" evidence="1">
    <location>
        <begin position="1"/>
        <end position="20"/>
    </location>
</feature>
<name>A0A803MX46_CHEQI</name>
<reference evidence="2" key="2">
    <citation type="submission" date="2021-03" db="UniProtKB">
        <authorList>
            <consortium name="EnsemblPlants"/>
        </authorList>
    </citation>
    <scope>IDENTIFICATION</scope>
</reference>